<comment type="similarity">
    <text evidence="1 2">Belongs to the ArsC family.</text>
</comment>
<sequence length="115" mass="13340">MKVYGIPNCNTVKKAIDWIKSNNVQFEFHDYKKNGITKGKLKEWSKEVGWEKLLNKKGTTWRGLSPEQQQQVKNEKTAIELMIEKPSIIKRPVIETGGKLLVGFDEEEYMANLKK</sequence>
<dbReference type="NCBIfam" id="TIGR01617">
    <property type="entry name" value="arsC_related"/>
    <property type="match status" value="1"/>
</dbReference>
<dbReference type="PANTHER" id="PTHR30041">
    <property type="entry name" value="ARSENATE REDUCTASE"/>
    <property type="match status" value="1"/>
</dbReference>
<dbReference type="AlphaFoldDB" id="A0A512BBP6"/>
<reference evidence="3 4" key="1">
    <citation type="submission" date="2019-07" db="EMBL/GenBank/DDBJ databases">
        <title>Whole genome shotgun sequence of Segetibacter aerophilus NBRC 106135.</title>
        <authorList>
            <person name="Hosoyama A."/>
            <person name="Uohara A."/>
            <person name="Ohji S."/>
            <person name="Ichikawa N."/>
        </authorList>
    </citation>
    <scope>NUCLEOTIDE SEQUENCE [LARGE SCALE GENOMIC DNA]</scope>
    <source>
        <strain evidence="3 4">NBRC 106135</strain>
    </source>
</reference>
<evidence type="ECO:0000256" key="1">
    <source>
        <dbReference type="ARBA" id="ARBA00007198"/>
    </source>
</evidence>
<protein>
    <submittedName>
        <fullName evidence="3">Arsenate reductase</fullName>
    </submittedName>
</protein>
<dbReference type="OrthoDB" id="9794155at2"/>
<dbReference type="InterPro" id="IPR006660">
    <property type="entry name" value="Arsenate_reductase-like"/>
</dbReference>
<comment type="caution">
    <text evidence="3">The sequence shown here is derived from an EMBL/GenBank/DDBJ whole genome shotgun (WGS) entry which is preliminary data.</text>
</comment>
<dbReference type="RefSeq" id="WP_147203525.1">
    <property type="nucleotide sequence ID" value="NZ_BJYT01000006.1"/>
</dbReference>
<proteinExistence type="inferred from homology"/>
<dbReference type="EMBL" id="BJYT01000006">
    <property type="protein sequence ID" value="GEO09403.1"/>
    <property type="molecule type" value="Genomic_DNA"/>
</dbReference>
<evidence type="ECO:0000313" key="3">
    <source>
        <dbReference type="EMBL" id="GEO09403.1"/>
    </source>
</evidence>
<name>A0A512BBP6_9BACT</name>
<dbReference type="Proteomes" id="UP000321513">
    <property type="component" value="Unassembled WGS sequence"/>
</dbReference>
<dbReference type="NCBIfam" id="NF008107">
    <property type="entry name" value="PRK10853.1"/>
    <property type="match status" value="1"/>
</dbReference>
<dbReference type="SUPFAM" id="SSF52833">
    <property type="entry name" value="Thioredoxin-like"/>
    <property type="match status" value="1"/>
</dbReference>
<evidence type="ECO:0000256" key="2">
    <source>
        <dbReference type="PROSITE-ProRule" id="PRU01282"/>
    </source>
</evidence>
<organism evidence="3 4">
    <name type="scientific">Segetibacter aerophilus</name>
    <dbReference type="NCBI Taxonomy" id="670293"/>
    <lineage>
        <taxon>Bacteria</taxon>
        <taxon>Pseudomonadati</taxon>
        <taxon>Bacteroidota</taxon>
        <taxon>Chitinophagia</taxon>
        <taxon>Chitinophagales</taxon>
        <taxon>Chitinophagaceae</taxon>
        <taxon>Segetibacter</taxon>
    </lineage>
</organism>
<accession>A0A512BBP6</accession>
<evidence type="ECO:0000313" key="4">
    <source>
        <dbReference type="Proteomes" id="UP000321513"/>
    </source>
</evidence>
<dbReference type="PROSITE" id="PS51353">
    <property type="entry name" value="ARSC"/>
    <property type="match status" value="1"/>
</dbReference>
<gene>
    <name evidence="3" type="ORF">SAE01_18990</name>
</gene>
<dbReference type="InterPro" id="IPR036249">
    <property type="entry name" value="Thioredoxin-like_sf"/>
</dbReference>
<dbReference type="PANTHER" id="PTHR30041:SF8">
    <property type="entry name" value="PROTEIN YFFB"/>
    <property type="match status" value="1"/>
</dbReference>
<dbReference type="Pfam" id="PF03960">
    <property type="entry name" value="ArsC"/>
    <property type="match status" value="1"/>
</dbReference>
<dbReference type="InterPro" id="IPR006504">
    <property type="entry name" value="Tscrpt_reg_Spx/MgsR"/>
</dbReference>
<keyword evidence="4" id="KW-1185">Reference proteome</keyword>
<dbReference type="CDD" id="cd03035">
    <property type="entry name" value="ArsC_Yffb"/>
    <property type="match status" value="1"/>
</dbReference>
<dbReference type="Gene3D" id="3.40.30.10">
    <property type="entry name" value="Glutaredoxin"/>
    <property type="match status" value="1"/>
</dbReference>